<evidence type="ECO:0000313" key="2">
    <source>
        <dbReference type="Proteomes" id="UP001303115"/>
    </source>
</evidence>
<gene>
    <name evidence="1" type="ORF">C8A01DRAFT_19947</name>
</gene>
<sequence length="206" mass="22968">MAVVLGIAIVRCLARDPDTNSPDGPSPEDLEAVCDAHGHLQLLASCPGDPITAFEILMLDPSARPFFPRKASLPRPEMWHDEIYDTVMAPYTAMAEAMERHDGRGGDAHNKQYMIALTRSADLLLKDGPRRYYLDTVLPMLERAIQGQPRQCVWPSVSEFNHNLCAGSWSGTGVADLLRDHHISHDHRCVDGFGILDWLERLGLWS</sequence>
<dbReference type="AlphaFoldDB" id="A0AAN6P796"/>
<dbReference type="EMBL" id="MU854554">
    <property type="protein sequence ID" value="KAK4033064.1"/>
    <property type="molecule type" value="Genomic_DNA"/>
</dbReference>
<keyword evidence="2" id="KW-1185">Reference proteome</keyword>
<accession>A0AAN6P796</accession>
<reference evidence="2" key="1">
    <citation type="journal article" date="2023" name="Mol. Phylogenet. Evol.">
        <title>Genome-scale phylogeny and comparative genomics of the fungal order Sordariales.</title>
        <authorList>
            <person name="Hensen N."/>
            <person name="Bonometti L."/>
            <person name="Westerberg I."/>
            <person name="Brannstrom I.O."/>
            <person name="Guillou S."/>
            <person name="Cros-Aarteil S."/>
            <person name="Calhoun S."/>
            <person name="Haridas S."/>
            <person name="Kuo A."/>
            <person name="Mondo S."/>
            <person name="Pangilinan J."/>
            <person name="Riley R."/>
            <person name="LaButti K."/>
            <person name="Andreopoulos B."/>
            <person name="Lipzen A."/>
            <person name="Chen C."/>
            <person name="Yan M."/>
            <person name="Daum C."/>
            <person name="Ng V."/>
            <person name="Clum A."/>
            <person name="Steindorff A."/>
            <person name="Ohm R.A."/>
            <person name="Martin F."/>
            <person name="Silar P."/>
            <person name="Natvig D.O."/>
            <person name="Lalanne C."/>
            <person name="Gautier V."/>
            <person name="Ament-Velasquez S.L."/>
            <person name="Kruys A."/>
            <person name="Hutchinson M.I."/>
            <person name="Powell A.J."/>
            <person name="Barry K."/>
            <person name="Miller A.N."/>
            <person name="Grigoriev I.V."/>
            <person name="Debuchy R."/>
            <person name="Gladieux P."/>
            <person name="Hiltunen Thoren M."/>
            <person name="Johannesson H."/>
        </authorList>
    </citation>
    <scope>NUCLEOTIDE SEQUENCE [LARGE SCALE GENOMIC DNA]</scope>
    <source>
        <strain evidence="2">CBS 284.82</strain>
    </source>
</reference>
<dbReference type="Proteomes" id="UP001303115">
    <property type="component" value="Unassembled WGS sequence"/>
</dbReference>
<organism evidence="1 2">
    <name type="scientific">Parachaetomium inaequale</name>
    <dbReference type="NCBI Taxonomy" id="2588326"/>
    <lineage>
        <taxon>Eukaryota</taxon>
        <taxon>Fungi</taxon>
        <taxon>Dikarya</taxon>
        <taxon>Ascomycota</taxon>
        <taxon>Pezizomycotina</taxon>
        <taxon>Sordariomycetes</taxon>
        <taxon>Sordariomycetidae</taxon>
        <taxon>Sordariales</taxon>
        <taxon>Chaetomiaceae</taxon>
        <taxon>Parachaetomium</taxon>
    </lineage>
</organism>
<comment type="caution">
    <text evidence="1">The sequence shown here is derived from an EMBL/GenBank/DDBJ whole genome shotgun (WGS) entry which is preliminary data.</text>
</comment>
<protein>
    <submittedName>
        <fullName evidence="1">Uncharacterized protein</fullName>
    </submittedName>
</protein>
<name>A0AAN6P796_9PEZI</name>
<evidence type="ECO:0000313" key="1">
    <source>
        <dbReference type="EMBL" id="KAK4033064.1"/>
    </source>
</evidence>
<proteinExistence type="predicted"/>